<dbReference type="KEGG" id="bex:A11Q_88"/>
<proteinExistence type="predicted"/>
<dbReference type="eggNOG" id="ENOG5032J8J">
    <property type="taxonomic scope" value="Bacteria"/>
</dbReference>
<keyword evidence="1" id="KW-0812">Transmembrane</keyword>
<gene>
    <name evidence="2" type="ORF">A11Q_88</name>
</gene>
<evidence type="ECO:0000313" key="3">
    <source>
        <dbReference type="Proteomes" id="UP000012040"/>
    </source>
</evidence>
<dbReference type="EMBL" id="CP003537">
    <property type="protein sequence ID" value="AGH94308.1"/>
    <property type="molecule type" value="Genomic_DNA"/>
</dbReference>
<reference evidence="2 3" key="1">
    <citation type="journal article" date="2013" name="ISME J.">
        <title>By their genes ye shall know them: genomic signatures of predatory bacteria.</title>
        <authorList>
            <person name="Pasternak Z."/>
            <person name="Pietrokovski S."/>
            <person name="Rotem O."/>
            <person name="Gophna U."/>
            <person name="Lurie-Weinberger M.N."/>
            <person name="Jurkevitch E."/>
        </authorList>
    </citation>
    <scope>NUCLEOTIDE SEQUENCE [LARGE SCALE GENOMIC DNA]</scope>
    <source>
        <strain evidence="2 3">JSS</strain>
    </source>
</reference>
<accession>M4V548</accession>
<keyword evidence="3" id="KW-1185">Reference proteome</keyword>
<evidence type="ECO:0000256" key="1">
    <source>
        <dbReference type="SAM" id="Phobius"/>
    </source>
</evidence>
<dbReference type="RefSeq" id="WP_015468798.1">
    <property type="nucleotide sequence ID" value="NC_020813.1"/>
</dbReference>
<dbReference type="OrthoDB" id="5295721at2"/>
<dbReference type="STRING" id="1184267.A11Q_88"/>
<feature type="transmembrane region" description="Helical" evidence="1">
    <location>
        <begin position="29"/>
        <end position="49"/>
    </location>
</feature>
<dbReference type="HOGENOM" id="CLU_179090_0_0_7"/>
<feature type="transmembrane region" description="Helical" evidence="1">
    <location>
        <begin position="77"/>
        <end position="98"/>
    </location>
</feature>
<keyword evidence="1" id="KW-0472">Membrane</keyword>
<dbReference type="PATRIC" id="fig|1184267.3.peg.91"/>
<dbReference type="AlphaFoldDB" id="M4V548"/>
<sequence length="102" mass="11521">MNLTDNLKNLSTNVQHGAKNASVTYAQRLLRLVSGFFVGMVLAIIIQVFMQSGTLMLVFFTTFFTAIIYRLLRPLTVLQIFIFDIICVLIAASLRMYIMLAP</sequence>
<keyword evidence="1" id="KW-1133">Transmembrane helix</keyword>
<feature type="transmembrane region" description="Helical" evidence="1">
    <location>
        <begin position="55"/>
        <end position="72"/>
    </location>
</feature>
<name>M4V548_9BACT</name>
<organism evidence="2 3">
    <name type="scientific">Pseudobdellovibrio exovorus JSS</name>
    <dbReference type="NCBI Taxonomy" id="1184267"/>
    <lineage>
        <taxon>Bacteria</taxon>
        <taxon>Pseudomonadati</taxon>
        <taxon>Bdellovibrionota</taxon>
        <taxon>Bdellovibrionia</taxon>
        <taxon>Bdellovibrionales</taxon>
        <taxon>Pseudobdellovibrionaceae</taxon>
        <taxon>Pseudobdellovibrio</taxon>
    </lineage>
</organism>
<protein>
    <submittedName>
        <fullName evidence="2">Uncharacterized protein</fullName>
    </submittedName>
</protein>
<dbReference type="Proteomes" id="UP000012040">
    <property type="component" value="Chromosome"/>
</dbReference>
<evidence type="ECO:0000313" key="2">
    <source>
        <dbReference type="EMBL" id="AGH94308.1"/>
    </source>
</evidence>